<dbReference type="NCBIfam" id="TIGR02532">
    <property type="entry name" value="IV_pilin_GFxxxE"/>
    <property type="match status" value="1"/>
</dbReference>
<dbReference type="Proteomes" id="UP000239388">
    <property type="component" value="Unassembled WGS sequence"/>
</dbReference>
<dbReference type="OrthoDB" id="258404at2"/>
<dbReference type="Pfam" id="PF07596">
    <property type="entry name" value="SBP_bac_10"/>
    <property type="match status" value="1"/>
</dbReference>
<dbReference type="PANTHER" id="PTHR30093">
    <property type="entry name" value="GENERAL SECRETION PATHWAY PROTEIN G"/>
    <property type="match status" value="1"/>
</dbReference>
<name>A0A2S8F2G6_9BACT</name>
<keyword evidence="1" id="KW-0472">Membrane</keyword>
<evidence type="ECO:0000313" key="3">
    <source>
        <dbReference type="EMBL" id="PQO26339.1"/>
    </source>
</evidence>
<dbReference type="AlphaFoldDB" id="A0A2S8F2G6"/>
<evidence type="ECO:0000259" key="2">
    <source>
        <dbReference type="Pfam" id="PF07596"/>
    </source>
</evidence>
<dbReference type="InterPro" id="IPR011453">
    <property type="entry name" value="DUF1559"/>
</dbReference>
<dbReference type="PANTHER" id="PTHR30093:SF2">
    <property type="entry name" value="TYPE II SECRETION SYSTEM PROTEIN H"/>
    <property type="match status" value="1"/>
</dbReference>
<feature type="domain" description="DUF1559" evidence="2">
    <location>
        <begin position="31"/>
        <end position="305"/>
    </location>
</feature>
<dbReference type="EMBL" id="PUIB01000032">
    <property type="protein sequence ID" value="PQO26339.1"/>
    <property type="molecule type" value="Genomic_DNA"/>
</dbReference>
<dbReference type="InterPro" id="IPR045584">
    <property type="entry name" value="Pilin-like"/>
</dbReference>
<dbReference type="NCBIfam" id="TIGR04294">
    <property type="entry name" value="pre_pil_HX9DG"/>
    <property type="match status" value="1"/>
</dbReference>
<dbReference type="InterPro" id="IPR012902">
    <property type="entry name" value="N_methyl_site"/>
</dbReference>
<gene>
    <name evidence="3" type="ORF">C5Y98_31220</name>
</gene>
<dbReference type="Pfam" id="PF07963">
    <property type="entry name" value="N_methyl"/>
    <property type="match status" value="1"/>
</dbReference>
<keyword evidence="1" id="KW-1133">Transmembrane helix</keyword>
<protein>
    <submittedName>
        <fullName evidence="3">Prepilin-type cleavage/methylation domain-containing protein</fullName>
    </submittedName>
</protein>
<accession>A0A2S8F2G6</accession>
<evidence type="ECO:0000256" key="1">
    <source>
        <dbReference type="SAM" id="Phobius"/>
    </source>
</evidence>
<dbReference type="RefSeq" id="WP_105360259.1">
    <property type="nucleotide sequence ID" value="NZ_PUIB01000032.1"/>
</dbReference>
<dbReference type="InterPro" id="IPR027558">
    <property type="entry name" value="Pre_pil_HX9DG_C"/>
</dbReference>
<dbReference type="Gene3D" id="3.30.700.10">
    <property type="entry name" value="Glycoprotein, Type 4 Pilin"/>
    <property type="match status" value="1"/>
</dbReference>
<comment type="caution">
    <text evidence="3">The sequence shown here is derived from an EMBL/GenBank/DDBJ whole genome shotgun (WGS) entry which is preliminary data.</text>
</comment>
<dbReference type="SUPFAM" id="SSF54523">
    <property type="entry name" value="Pili subunits"/>
    <property type="match status" value="1"/>
</dbReference>
<organism evidence="3 4">
    <name type="scientific">Blastopirellula marina</name>
    <dbReference type="NCBI Taxonomy" id="124"/>
    <lineage>
        <taxon>Bacteria</taxon>
        <taxon>Pseudomonadati</taxon>
        <taxon>Planctomycetota</taxon>
        <taxon>Planctomycetia</taxon>
        <taxon>Pirellulales</taxon>
        <taxon>Pirellulaceae</taxon>
        <taxon>Blastopirellula</taxon>
    </lineage>
</organism>
<keyword evidence="1" id="KW-0812">Transmembrane</keyword>
<evidence type="ECO:0000313" key="4">
    <source>
        <dbReference type="Proteomes" id="UP000239388"/>
    </source>
</evidence>
<sequence length="324" mass="34880">MKLRHAFTLVELLVVIAIIGVLIALLLPAVQQAREAARRMSCTNNLKQLGLALHNYHDTHRSFPPGGLGYPFVWSPQSLLLPYVDQGNLGDLLHYEVPPMNAFAGSYDATLVGQNDAAAQTRLQLLLCPSDKDEVPGSVYGGISYPMSLGSGVNNVSNTADDGANANTDGVIYSKSKTGFRDVTDGTSNTIVFSEHLLGDGQDVAPTNSDYRHRVIELDTSTQTTESACTPGSAPKWSGQRGAKWVNGHLADSLYNHWYGPNSNSPDCHNGYHNFAITSARSRHPGGVQAARVDGSVRFVGETIDIVIWRALATRSGGEVIGEY</sequence>
<proteinExistence type="predicted"/>
<reference evidence="3 4" key="1">
    <citation type="submission" date="2018-02" db="EMBL/GenBank/DDBJ databases">
        <title>Comparative genomes isolates from brazilian mangrove.</title>
        <authorList>
            <person name="Araujo J.E."/>
            <person name="Taketani R.G."/>
            <person name="Silva M.C.P."/>
            <person name="Loureco M.V."/>
            <person name="Andreote F.D."/>
        </authorList>
    </citation>
    <scope>NUCLEOTIDE SEQUENCE [LARGE SCALE GENOMIC DNA]</scope>
    <source>
        <strain evidence="3 4">NAP PRIS-MGV</strain>
    </source>
</reference>
<feature type="transmembrane region" description="Helical" evidence="1">
    <location>
        <begin position="6"/>
        <end position="30"/>
    </location>
</feature>